<feature type="coiled-coil region" evidence="1">
    <location>
        <begin position="269"/>
        <end position="324"/>
    </location>
</feature>
<dbReference type="Gene3D" id="1.20.1170.10">
    <property type="match status" value="1"/>
</dbReference>
<dbReference type="EMBL" id="KN832584">
    <property type="protein sequence ID" value="KII83077.1"/>
    <property type="molecule type" value="Genomic_DNA"/>
</dbReference>
<reference evidence="3 4" key="1">
    <citation type="submission" date="2014-06" db="EMBL/GenBank/DDBJ databases">
        <title>Evolutionary Origins and Diversification of the Mycorrhizal Mutualists.</title>
        <authorList>
            <consortium name="DOE Joint Genome Institute"/>
            <consortium name="Mycorrhizal Genomics Consortium"/>
            <person name="Kohler A."/>
            <person name="Kuo A."/>
            <person name="Nagy L.G."/>
            <person name="Floudas D."/>
            <person name="Copeland A."/>
            <person name="Barry K.W."/>
            <person name="Cichocki N."/>
            <person name="Veneault-Fourrey C."/>
            <person name="LaButti K."/>
            <person name="Lindquist E.A."/>
            <person name="Lipzen A."/>
            <person name="Lundell T."/>
            <person name="Morin E."/>
            <person name="Murat C."/>
            <person name="Riley R."/>
            <person name="Ohm R."/>
            <person name="Sun H."/>
            <person name="Tunlid A."/>
            <person name="Henrissat B."/>
            <person name="Grigoriev I.V."/>
            <person name="Hibbett D.S."/>
            <person name="Martin F."/>
        </authorList>
    </citation>
    <scope>NUCLEOTIDE SEQUENCE [LARGE SCALE GENOMIC DNA]</scope>
    <source>
        <strain evidence="3 4">FD-325 SS-3</strain>
    </source>
</reference>
<protein>
    <submittedName>
        <fullName evidence="3">Uncharacterized protein</fullName>
    </submittedName>
</protein>
<accession>A0A0C9SPX2</accession>
<feature type="compositionally biased region" description="Low complexity" evidence="2">
    <location>
        <begin position="185"/>
        <end position="198"/>
    </location>
</feature>
<evidence type="ECO:0000313" key="3">
    <source>
        <dbReference type="EMBL" id="KII83077.1"/>
    </source>
</evidence>
<dbReference type="AlphaFoldDB" id="A0A0C9SPX2"/>
<evidence type="ECO:0000256" key="2">
    <source>
        <dbReference type="SAM" id="MobiDB-lite"/>
    </source>
</evidence>
<organism evidence="3 4">
    <name type="scientific">Plicaturopsis crispa FD-325 SS-3</name>
    <dbReference type="NCBI Taxonomy" id="944288"/>
    <lineage>
        <taxon>Eukaryota</taxon>
        <taxon>Fungi</taxon>
        <taxon>Dikarya</taxon>
        <taxon>Basidiomycota</taxon>
        <taxon>Agaricomycotina</taxon>
        <taxon>Agaricomycetes</taxon>
        <taxon>Agaricomycetidae</taxon>
        <taxon>Amylocorticiales</taxon>
        <taxon>Amylocorticiaceae</taxon>
        <taxon>Plicatura</taxon>
        <taxon>Plicaturopsis crispa</taxon>
    </lineage>
</organism>
<evidence type="ECO:0000313" key="4">
    <source>
        <dbReference type="Proteomes" id="UP000053263"/>
    </source>
</evidence>
<evidence type="ECO:0000256" key="1">
    <source>
        <dbReference type="SAM" id="Coils"/>
    </source>
</evidence>
<proteinExistence type="predicted"/>
<keyword evidence="4" id="KW-1185">Reference proteome</keyword>
<dbReference type="HOGENOM" id="CLU_429004_0_0_1"/>
<feature type="region of interest" description="Disordered" evidence="2">
    <location>
        <begin position="175"/>
        <end position="269"/>
    </location>
</feature>
<sequence>MSSPGPVVPDVSQPREFPSSGVWVATDFETYKGNILVSKNLVPSQPGTRDKSLPADTREAFRKLVVVDSKAGVEEYNRGPGQSVGCGSCSVDGKKCCVVVNNAACAACKGSKQKCSRIQSYHEWRTRRAMDNDPIFGAWGGGAAFARFLLDYYAQRSGQELQQPQPKAQVIVDLSGTSRPPANPASPSVGGPSPAAEPVDGKRKAAALESDPVDDPGLDDAAPASDGEGDVTPKASGSGTVLAKRRRVASSPLGDAPSDDEGFDAPSVTDGLKQDLRAAREEVSDLTIRNRELGALLNTTRQRMRDYRAAAEKASAQSEELRAIIQDRDDELEALQGRLTQSQDSLSAAGAAEQQAIRSCDSLEAALVQMREVKNAEIAELRRRVEAPLPVAPAAVGASAGGAAPPAGAAGVALELEAARARYAAAEQENERLKAELASRSGAAAVPAQGGLRAQLEDARRQRDDVQEALGRALRDVENLALSSTHAQARCAYALRNGEGLRDQLDDKVQEFAELSAKYALLAAGPPGDRDTAMRAAVDEARGDENRRGARFLQSERQQFGGVLAALSVEASSIERDVRAVLAALDEAEIDAAVSAARDAQQGLQRLHDAAIEQARCRVNIGLLPEDLVAGIRARMDE</sequence>
<keyword evidence="1" id="KW-0175">Coiled coil</keyword>
<dbReference type="Proteomes" id="UP000053263">
    <property type="component" value="Unassembled WGS sequence"/>
</dbReference>
<name>A0A0C9SPX2_PLICR</name>
<feature type="coiled-coil region" evidence="1">
    <location>
        <begin position="409"/>
        <end position="476"/>
    </location>
</feature>
<gene>
    <name evidence="3" type="ORF">PLICRDRAFT_33080</name>
</gene>